<evidence type="ECO:0000313" key="9">
    <source>
        <dbReference type="Proteomes" id="UP000029859"/>
    </source>
</evidence>
<dbReference type="InterPro" id="IPR018027">
    <property type="entry name" value="Asn/Gln_amidotransferase"/>
</dbReference>
<dbReference type="PANTHER" id="PTHR11659:SF2">
    <property type="entry name" value="GLUTAMYL-TRNA(GLN) AMIDOTRANSFERASE SUBUNIT E"/>
    <property type="match status" value="1"/>
</dbReference>
<dbReference type="GO" id="GO:0050567">
    <property type="term" value="F:glutaminyl-tRNA synthase (glutamine-hydrolyzing) activity"/>
    <property type="evidence" value="ECO:0007669"/>
    <property type="project" value="UniProtKB-UniRule"/>
</dbReference>
<feature type="domain" description="Asn/Gln amidotransferase" evidence="7">
    <location>
        <begin position="481"/>
        <end position="627"/>
    </location>
</feature>
<comment type="similarity">
    <text evidence="6">Belongs to the GatB/GatE family. GatE subfamily.</text>
</comment>
<dbReference type="GO" id="GO:0006412">
    <property type="term" value="P:translation"/>
    <property type="evidence" value="ECO:0007669"/>
    <property type="project" value="UniProtKB-UniRule"/>
</dbReference>
<dbReference type="AlphaFoldDB" id="A0A099T0T9"/>
<evidence type="ECO:0000256" key="1">
    <source>
        <dbReference type="ARBA" id="ARBA00022598"/>
    </source>
</evidence>
<dbReference type="SUPFAM" id="SSF55261">
    <property type="entry name" value="GAD domain-like"/>
    <property type="match status" value="1"/>
</dbReference>
<dbReference type="InterPro" id="IPR017958">
    <property type="entry name" value="Gln-tRNA_amidoTrfase_suB_CS"/>
</dbReference>
<dbReference type="PANTHER" id="PTHR11659">
    <property type="entry name" value="GLUTAMYL-TRNA GLN AMIDOTRANSFERASE SUBUNIT B MITOCHONDRIAL AND PROKARYOTIC PET112-RELATED"/>
    <property type="match status" value="1"/>
</dbReference>
<dbReference type="InterPro" id="IPR029351">
    <property type="entry name" value="GAD_dom"/>
</dbReference>
<dbReference type="Pfam" id="PF02637">
    <property type="entry name" value="GatB_Yqey"/>
    <property type="match status" value="1"/>
</dbReference>
<dbReference type="InterPro" id="IPR042114">
    <property type="entry name" value="GatB_C_1"/>
</dbReference>
<dbReference type="EMBL" id="JRHO01000014">
    <property type="protein sequence ID" value="KGK97713.1"/>
    <property type="molecule type" value="Genomic_DNA"/>
</dbReference>
<keyword evidence="8" id="KW-0808">Transferase</keyword>
<keyword evidence="1 6" id="KW-0436">Ligase</keyword>
<dbReference type="InterPro" id="IPR006075">
    <property type="entry name" value="Asn/Gln-tRNA_Trfase_suB/E_cat"/>
</dbReference>
<evidence type="ECO:0000259" key="7">
    <source>
        <dbReference type="SMART" id="SM00845"/>
    </source>
</evidence>
<sequence>MSKKIDYRELGLKCGLEIHQQLNSKEKLFCKCPTKIRDTDESNFEFFRYLRPTASEMGETDRAALEQTKVNRKYIYKAYDSTCLVENDEEPPRELNKESLDIALSIAKLLHMIPVEQLHVMRKIVVDGSNTSGFQRTAFLAGGGHLDTSEGAVGVDVLCVEEEAAQKIEDKGDSILYSLDRLGIPLVEIGTAPDIISPAHAKETAANIGMLLRSTGKVKRGLGTIRQDVNISIAEGARVEVKGVQALDLIETIVEREAERQVNLLEIRRSLQERNASVHDEIFDVTEMFSGTESKVIKKALKKGKVLAVLLPGFAGHVGMEVQPGRRLGTEFSDRAKTSGVGGIFHTDELPNYGITEDEVASLREFVGAKEGDAVVMVADKEKRALGAMESVLIRAQEALEFVPEETRRALPDGNSAYMRPLPGASRMYPETDVPQVEIKKEYFDTIEIPELLTERAKRFSKDYGLNEELAEKIAYSQDLALFEELMSRYNNDKNVTATLIVTTFTGLVPELKRDGVDVTKINDEHFKQMFEIISSGDVAKEGMEQILRYVAKKPKANIRDSLEELGLTGIDTSQIEEFIAKIVEERQDFVKEKGPAAVGPLMGIVMGEFRGKVDGKVLSELLKQKINECINT</sequence>
<keyword evidence="2 6" id="KW-0547">Nucleotide-binding</keyword>
<dbReference type="HAMAP" id="MF_00588">
    <property type="entry name" value="GatE"/>
    <property type="match status" value="1"/>
</dbReference>
<evidence type="ECO:0000256" key="4">
    <source>
        <dbReference type="ARBA" id="ARBA00022917"/>
    </source>
</evidence>
<accession>A0A099T0T9</accession>
<dbReference type="GO" id="GO:0070681">
    <property type="term" value="P:glutaminyl-tRNAGln biosynthesis via transamidation"/>
    <property type="evidence" value="ECO:0007669"/>
    <property type="project" value="TreeGrafter"/>
</dbReference>
<dbReference type="GO" id="GO:0004812">
    <property type="term" value="F:aminoacyl-tRNA ligase activity"/>
    <property type="evidence" value="ECO:0007669"/>
    <property type="project" value="InterPro"/>
</dbReference>
<dbReference type="Gene3D" id="1.10.10.410">
    <property type="match status" value="1"/>
</dbReference>
<evidence type="ECO:0000256" key="3">
    <source>
        <dbReference type="ARBA" id="ARBA00022840"/>
    </source>
</evidence>
<evidence type="ECO:0000256" key="6">
    <source>
        <dbReference type="HAMAP-Rule" id="MF_00588"/>
    </source>
</evidence>
<dbReference type="InterPro" id="IPR017959">
    <property type="entry name" value="Asn/Gln-tRNA_amidoTrfase_suB/E"/>
</dbReference>
<evidence type="ECO:0000313" key="8">
    <source>
        <dbReference type="EMBL" id="KGK97713.1"/>
    </source>
</evidence>
<comment type="subunit">
    <text evidence="6">Heterodimer of GatD and GatE.</text>
</comment>
<dbReference type="Gene3D" id="1.10.150.380">
    <property type="entry name" value="GatB domain, N-terminal subdomain"/>
    <property type="match status" value="1"/>
</dbReference>
<dbReference type="PROSITE" id="PS01234">
    <property type="entry name" value="GATB"/>
    <property type="match status" value="1"/>
</dbReference>
<dbReference type="GO" id="GO:0016740">
    <property type="term" value="F:transferase activity"/>
    <property type="evidence" value="ECO:0007669"/>
    <property type="project" value="UniProtKB-KW"/>
</dbReference>
<dbReference type="InterPro" id="IPR014746">
    <property type="entry name" value="Gln_synth/guanido_kin_cat_dom"/>
</dbReference>
<dbReference type="FunFam" id="1.10.10.410:FF:000003">
    <property type="entry name" value="Glutamyl-tRNA(Gln) amidotransferase subunit E"/>
    <property type="match status" value="1"/>
</dbReference>
<keyword evidence="3 6" id="KW-0067">ATP-binding</keyword>
<comment type="function">
    <text evidence="6">Allows the formation of correctly charged Gln-tRNA(Gln) through the transamidation of misacylated Glu-tRNA(Gln) in organisms which lack glutaminyl-tRNA synthetase. The reaction takes place in the presence of glutamine and ATP through an activated gamma-phospho-Glu-tRNA(Gln). The GatDE system is specific for glutamate and does not act on aspartate.</text>
</comment>
<proteinExistence type="inferred from homology"/>
<dbReference type="Pfam" id="PF02938">
    <property type="entry name" value="GAD"/>
    <property type="match status" value="1"/>
</dbReference>
<organism evidence="8 9">
    <name type="scientific">Methanococcoides methylutens</name>
    <dbReference type="NCBI Taxonomy" id="2226"/>
    <lineage>
        <taxon>Archaea</taxon>
        <taxon>Methanobacteriati</taxon>
        <taxon>Methanobacteriota</taxon>
        <taxon>Stenosarchaea group</taxon>
        <taxon>Methanomicrobia</taxon>
        <taxon>Methanosarcinales</taxon>
        <taxon>Methanosarcinaceae</taxon>
        <taxon>Methanococcoides</taxon>
    </lineage>
</organism>
<dbReference type="InterPro" id="IPR004414">
    <property type="entry name" value="GatE"/>
</dbReference>
<protein>
    <recommendedName>
        <fullName evidence="6">Glutamyl-tRNA(Gln) amidotransferase subunit E</fullName>
        <shortName evidence="6">Glu-ADT subunit E</shortName>
        <ecNumber evidence="6">6.3.5.-</ecNumber>
    </recommendedName>
</protein>
<dbReference type="NCBIfam" id="NF003107">
    <property type="entry name" value="PRK04028.1"/>
    <property type="match status" value="1"/>
</dbReference>
<dbReference type="SUPFAM" id="SSF55931">
    <property type="entry name" value="Glutamine synthetase/guanido kinase"/>
    <property type="match status" value="1"/>
</dbReference>
<gene>
    <name evidence="6" type="primary">gatE</name>
    <name evidence="8" type="ORF">LI82_08000</name>
</gene>
<dbReference type="SUPFAM" id="SSF89095">
    <property type="entry name" value="GatB/YqeY motif"/>
    <property type="match status" value="2"/>
</dbReference>
<dbReference type="InterPro" id="IPR003789">
    <property type="entry name" value="Asn/Gln_tRNA_amidoTrase-B-like"/>
</dbReference>
<dbReference type="InterPro" id="IPR023168">
    <property type="entry name" value="GatB_Yqey_C_2"/>
</dbReference>
<dbReference type="SMART" id="SM00845">
    <property type="entry name" value="GatB_Yqey"/>
    <property type="match status" value="1"/>
</dbReference>
<evidence type="ECO:0000256" key="5">
    <source>
        <dbReference type="ARBA" id="ARBA00047913"/>
    </source>
</evidence>
<dbReference type="EC" id="6.3.5.-" evidence="6"/>
<dbReference type="GO" id="GO:0005737">
    <property type="term" value="C:cytoplasm"/>
    <property type="evidence" value="ECO:0007669"/>
    <property type="project" value="InterPro"/>
</dbReference>
<dbReference type="Pfam" id="PF02934">
    <property type="entry name" value="GatB_N"/>
    <property type="match status" value="1"/>
</dbReference>
<dbReference type="Gene3D" id="3.30.1360.30">
    <property type="entry name" value="GAD-like domain"/>
    <property type="match status" value="1"/>
</dbReference>
<dbReference type="RefSeq" id="WP_048194723.1">
    <property type="nucleotide sequence ID" value="NZ_CAAGSM010000005.1"/>
</dbReference>
<keyword evidence="9" id="KW-1185">Reference proteome</keyword>
<keyword evidence="4 6" id="KW-0648">Protein biosynthesis</keyword>
<comment type="catalytic activity">
    <reaction evidence="5 6">
        <text>L-glutamyl-tRNA(Gln) + L-glutamine + ATP + H2O = L-glutaminyl-tRNA(Gln) + L-glutamate + ADP + phosphate + H(+)</text>
        <dbReference type="Rhea" id="RHEA:17521"/>
        <dbReference type="Rhea" id="RHEA-COMP:9681"/>
        <dbReference type="Rhea" id="RHEA-COMP:9684"/>
        <dbReference type="ChEBI" id="CHEBI:15377"/>
        <dbReference type="ChEBI" id="CHEBI:15378"/>
        <dbReference type="ChEBI" id="CHEBI:29985"/>
        <dbReference type="ChEBI" id="CHEBI:30616"/>
        <dbReference type="ChEBI" id="CHEBI:43474"/>
        <dbReference type="ChEBI" id="CHEBI:58359"/>
        <dbReference type="ChEBI" id="CHEBI:78520"/>
        <dbReference type="ChEBI" id="CHEBI:78521"/>
        <dbReference type="ChEBI" id="CHEBI:456216"/>
    </reaction>
</comment>
<reference evidence="8 9" key="1">
    <citation type="submission" date="2014-09" db="EMBL/GenBank/DDBJ databases">
        <title>Draft genome sequence of an obligately methylotrophic methanogen, Methanococcoides methylutens, isolated from marine sediment.</title>
        <authorList>
            <person name="Guan Y."/>
            <person name="Ngugi D.K."/>
            <person name="Blom J."/>
            <person name="Ali S."/>
            <person name="Ferry J.G."/>
            <person name="Stingl U."/>
        </authorList>
    </citation>
    <scope>NUCLEOTIDE SEQUENCE [LARGE SCALE GENOMIC DNA]</scope>
    <source>
        <strain evidence="8 9">DSM 2657</strain>
    </source>
</reference>
<comment type="caution">
    <text evidence="8">The sequence shown here is derived from an EMBL/GenBank/DDBJ whole genome shotgun (WGS) entry which is preliminary data.</text>
</comment>
<evidence type="ECO:0000256" key="2">
    <source>
        <dbReference type="ARBA" id="ARBA00022741"/>
    </source>
</evidence>
<dbReference type="GO" id="GO:0005524">
    <property type="term" value="F:ATP binding"/>
    <property type="evidence" value="ECO:0007669"/>
    <property type="project" value="UniProtKB-KW"/>
</dbReference>
<dbReference type="InterPro" id="IPR004115">
    <property type="entry name" value="GAD-like_sf"/>
</dbReference>
<dbReference type="OrthoDB" id="7316at2157"/>
<name>A0A099T0T9_METMT</name>
<dbReference type="Proteomes" id="UP000029859">
    <property type="component" value="Unassembled WGS sequence"/>
</dbReference>
<dbReference type="NCBIfam" id="TIGR00134">
    <property type="entry name" value="gatE_arch"/>
    <property type="match status" value="1"/>
</dbReference>